<comment type="caution">
    <text evidence="2">The sequence shown here is derived from an EMBL/GenBank/DDBJ whole genome shotgun (WGS) entry which is preliminary data.</text>
</comment>
<dbReference type="Proteomes" id="UP001516023">
    <property type="component" value="Unassembled WGS sequence"/>
</dbReference>
<name>A0ABD3PS85_9STRA</name>
<proteinExistence type="predicted"/>
<evidence type="ECO:0000256" key="1">
    <source>
        <dbReference type="SAM" id="MobiDB-lite"/>
    </source>
</evidence>
<evidence type="ECO:0000313" key="2">
    <source>
        <dbReference type="EMBL" id="KAL3790579.1"/>
    </source>
</evidence>
<keyword evidence="3" id="KW-1185">Reference proteome</keyword>
<protein>
    <submittedName>
        <fullName evidence="2">Uncharacterized protein</fullName>
    </submittedName>
</protein>
<organism evidence="2 3">
    <name type="scientific">Cyclotella cryptica</name>
    <dbReference type="NCBI Taxonomy" id="29204"/>
    <lineage>
        <taxon>Eukaryota</taxon>
        <taxon>Sar</taxon>
        <taxon>Stramenopiles</taxon>
        <taxon>Ochrophyta</taxon>
        <taxon>Bacillariophyta</taxon>
        <taxon>Coscinodiscophyceae</taxon>
        <taxon>Thalassiosirophycidae</taxon>
        <taxon>Stephanodiscales</taxon>
        <taxon>Stephanodiscaceae</taxon>
        <taxon>Cyclotella</taxon>
    </lineage>
</organism>
<feature type="compositionally biased region" description="Polar residues" evidence="1">
    <location>
        <begin position="1"/>
        <end position="19"/>
    </location>
</feature>
<dbReference type="AlphaFoldDB" id="A0ABD3PS85"/>
<dbReference type="EMBL" id="JABMIG020000125">
    <property type="protein sequence ID" value="KAL3790579.1"/>
    <property type="molecule type" value="Genomic_DNA"/>
</dbReference>
<gene>
    <name evidence="2" type="ORF">HJC23_008785</name>
</gene>
<feature type="region of interest" description="Disordered" evidence="1">
    <location>
        <begin position="63"/>
        <end position="86"/>
    </location>
</feature>
<reference evidence="2 3" key="1">
    <citation type="journal article" date="2020" name="G3 (Bethesda)">
        <title>Improved Reference Genome for Cyclotella cryptica CCMP332, a Model for Cell Wall Morphogenesis, Salinity Adaptation, and Lipid Production in Diatoms (Bacillariophyta).</title>
        <authorList>
            <person name="Roberts W.R."/>
            <person name="Downey K.M."/>
            <person name="Ruck E.C."/>
            <person name="Traller J.C."/>
            <person name="Alverson A.J."/>
        </authorList>
    </citation>
    <scope>NUCLEOTIDE SEQUENCE [LARGE SCALE GENOMIC DNA]</scope>
    <source>
        <strain evidence="2 3">CCMP332</strain>
    </source>
</reference>
<accession>A0ABD3PS85</accession>
<feature type="compositionally biased region" description="Basic and acidic residues" evidence="1">
    <location>
        <begin position="63"/>
        <end position="72"/>
    </location>
</feature>
<feature type="region of interest" description="Disordered" evidence="1">
    <location>
        <begin position="1"/>
        <end position="23"/>
    </location>
</feature>
<evidence type="ECO:0000313" key="3">
    <source>
        <dbReference type="Proteomes" id="UP001516023"/>
    </source>
</evidence>
<sequence>MDGVLPNSSRNAQDSTTKCPTHRGKMSVHLEDILVKNRKLAAHHAALYMYQTSQSLVSVEQKTADVHQREGQGRASHNSSTEGHQKHAPLYKCKLLPAAARAAVMLRGAELAGSKDEDVKWGNERRVPVTIQLPEITRHCGLVSGTHNNRVKGRYDTRTRTAFVLWSRQTNTVVYTNMVIMGISYDSLP</sequence>